<evidence type="ECO:0000256" key="1">
    <source>
        <dbReference type="PROSITE-ProRule" id="PRU00339"/>
    </source>
</evidence>
<dbReference type="EMBL" id="JANEYG010000090">
    <property type="protein sequence ID" value="KAJ8913613.1"/>
    <property type="molecule type" value="Genomic_DNA"/>
</dbReference>
<dbReference type="Proteomes" id="UP001159042">
    <property type="component" value="Unassembled WGS sequence"/>
</dbReference>
<dbReference type="GO" id="GO:0005737">
    <property type="term" value="C:cytoplasm"/>
    <property type="evidence" value="ECO:0007669"/>
    <property type="project" value="TreeGrafter"/>
</dbReference>
<keyword evidence="2" id="KW-0175">Coiled coil</keyword>
<proteinExistence type="predicted"/>
<evidence type="ECO:0000313" key="4">
    <source>
        <dbReference type="EMBL" id="KAJ8913613.1"/>
    </source>
</evidence>
<dbReference type="InterPro" id="IPR019734">
    <property type="entry name" value="TPR_rpt"/>
</dbReference>
<dbReference type="PANTHER" id="PTHR16091">
    <property type="entry name" value="TTC17 PROTEIN"/>
    <property type="match status" value="1"/>
</dbReference>
<dbReference type="AlphaFoldDB" id="A0AAV8VHB3"/>
<evidence type="ECO:0000313" key="5">
    <source>
        <dbReference type="Proteomes" id="UP001159042"/>
    </source>
</evidence>
<gene>
    <name evidence="4" type="ORF">NQ315_013435</name>
</gene>
<evidence type="ECO:0000256" key="3">
    <source>
        <dbReference type="SAM" id="Phobius"/>
    </source>
</evidence>
<dbReference type="PANTHER" id="PTHR16091:SF3">
    <property type="entry name" value="TETRATRICOPEPTIDE REPEAT PROTEIN 17"/>
    <property type="match status" value="1"/>
</dbReference>
<evidence type="ECO:0008006" key="6">
    <source>
        <dbReference type="Google" id="ProtNLM"/>
    </source>
</evidence>
<dbReference type="InterPro" id="IPR052630">
    <property type="entry name" value="TTC17"/>
</dbReference>
<feature type="coiled-coil region" evidence="2">
    <location>
        <begin position="163"/>
        <end position="197"/>
    </location>
</feature>
<accession>A0AAV8VHB3</accession>
<sequence>MYKDSQNVAIVLYMLCFKVIIVNSKTSTLWRLNSDRTKIVEAHPFRPALYLSETSNQPKFLDDSLFDIITSTEHFGQSWVKQPVRYCPSCQNEQTKNNTNNSYQAMAIQELKANANEDTLDCGKPVNFTYYDNLVGVLNRNRHPNVPEPQAMLNLNKYFGRLKNDLEIDINAIELKLRKAKREASDASKAIECFRRALAVSPHNAEVLLNLARFKHKKKVHGSSISHWGEIFKAYGHYQEASVHLRHTLELNPGFEPAVLALKEMENMPAASLHIYTLVIIVCLVLGVLLVILSSTDSNGECTEEIKPQRHFNKAMAMRSLKGITMTSKRSKKIIYIEDIFLGQTGTRRLI</sequence>
<comment type="caution">
    <text evidence="4">The sequence shown here is derived from an EMBL/GenBank/DDBJ whole genome shotgun (WGS) entry which is preliminary data.</text>
</comment>
<dbReference type="Gene3D" id="1.25.40.10">
    <property type="entry name" value="Tetratricopeptide repeat domain"/>
    <property type="match status" value="1"/>
</dbReference>
<keyword evidence="3" id="KW-1133">Transmembrane helix</keyword>
<organism evidence="4 5">
    <name type="scientific">Exocentrus adspersus</name>
    <dbReference type="NCBI Taxonomy" id="1586481"/>
    <lineage>
        <taxon>Eukaryota</taxon>
        <taxon>Metazoa</taxon>
        <taxon>Ecdysozoa</taxon>
        <taxon>Arthropoda</taxon>
        <taxon>Hexapoda</taxon>
        <taxon>Insecta</taxon>
        <taxon>Pterygota</taxon>
        <taxon>Neoptera</taxon>
        <taxon>Endopterygota</taxon>
        <taxon>Coleoptera</taxon>
        <taxon>Polyphaga</taxon>
        <taxon>Cucujiformia</taxon>
        <taxon>Chrysomeloidea</taxon>
        <taxon>Cerambycidae</taxon>
        <taxon>Lamiinae</taxon>
        <taxon>Acanthocinini</taxon>
        <taxon>Exocentrus</taxon>
    </lineage>
</organism>
<dbReference type="InterPro" id="IPR011990">
    <property type="entry name" value="TPR-like_helical_dom_sf"/>
</dbReference>
<reference evidence="4 5" key="1">
    <citation type="journal article" date="2023" name="Insect Mol. Biol.">
        <title>Genome sequencing provides insights into the evolution of gene families encoding plant cell wall-degrading enzymes in longhorned beetles.</title>
        <authorList>
            <person name="Shin N.R."/>
            <person name="Okamura Y."/>
            <person name="Kirsch R."/>
            <person name="Pauchet Y."/>
        </authorList>
    </citation>
    <scope>NUCLEOTIDE SEQUENCE [LARGE SCALE GENOMIC DNA]</scope>
    <source>
        <strain evidence="4">EAD_L_NR</strain>
    </source>
</reference>
<name>A0AAV8VHB3_9CUCU</name>
<dbReference type="PROSITE" id="PS50005">
    <property type="entry name" value="TPR"/>
    <property type="match status" value="1"/>
</dbReference>
<feature type="transmembrane region" description="Helical" evidence="3">
    <location>
        <begin position="273"/>
        <end position="293"/>
    </location>
</feature>
<feature type="repeat" description="TPR" evidence="1">
    <location>
        <begin position="171"/>
        <end position="204"/>
    </location>
</feature>
<dbReference type="SUPFAM" id="SSF48452">
    <property type="entry name" value="TPR-like"/>
    <property type="match status" value="1"/>
</dbReference>
<keyword evidence="5" id="KW-1185">Reference proteome</keyword>
<keyword evidence="3" id="KW-0472">Membrane</keyword>
<dbReference type="GO" id="GO:0030041">
    <property type="term" value="P:actin filament polymerization"/>
    <property type="evidence" value="ECO:0007669"/>
    <property type="project" value="TreeGrafter"/>
</dbReference>
<keyword evidence="3" id="KW-0812">Transmembrane</keyword>
<evidence type="ECO:0000256" key="2">
    <source>
        <dbReference type="SAM" id="Coils"/>
    </source>
</evidence>
<dbReference type="GO" id="GO:0015629">
    <property type="term" value="C:actin cytoskeleton"/>
    <property type="evidence" value="ECO:0007669"/>
    <property type="project" value="TreeGrafter"/>
</dbReference>
<protein>
    <recommendedName>
        <fullName evidence="6">Tetratricopeptide repeat protein</fullName>
    </recommendedName>
</protein>
<keyword evidence="1" id="KW-0802">TPR repeat</keyword>